<evidence type="ECO:0000313" key="2">
    <source>
        <dbReference type="EMBL" id="PRX63850.1"/>
    </source>
</evidence>
<proteinExistence type="predicted"/>
<evidence type="ECO:0000313" key="3">
    <source>
        <dbReference type="Proteomes" id="UP000238312"/>
    </source>
</evidence>
<dbReference type="Proteomes" id="UP000238312">
    <property type="component" value="Unassembled WGS sequence"/>
</dbReference>
<dbReference type="InterPro" id="IPR040840">
    <property type="entry name" value="TcA_TcB_BD"/>
</dbReference>
<comment type="caution">
    <text evidence="2">The sequence shown here is derived from an EMBL/GenBank/DDBJ whole genome shotgun (WGS) entry which is preliminary data.</text>
</comment>
<gene>
    <name evidence="2" type="ORF">B0I32_110304</name>
</gene>
<dbReference type="OrthoDB" id="9781691at2"/>
<dbReference type="EMBL" id="PVNG01000010">
    <property type="protein sequence ID" value="PRX63850.1"/>
    <property type="molecule type" value="Genomic_DNA"/>
</dbReference>
<feature type="domain" description="Tc toxin complex TcA C-terminal TcB-binding" evidence="1">
    <location>
        <begin position="8"/>
        <end position="70"/>
    </location>
</feature>
<protein>
    <recommendedName>
        <fullName evidence="1">Tc toxin complex TcA C-terminal TcB-binding domain-containing protein</fullName>
    </recommendedName>
</protein>
<dbReference type="RefSeq" id="WP_106243418.1">
    <property type="nucleotide sequence ID" value="NZ_PVNG01000010.1"/>
</dbReference>
<keyword evidence="3" id="KW-1185">Reference proteome</keyword>
<dbReference type="Pfam" id="PF18276">
    <property type="entry name" value="TcA_TcB_BD"/>
    <property type="match status" value="1"/>
</dbReference>
<name>A0A2T0MXQ5_9ACTN</name>
<sequence>MDRGGRQGQQIALSDLEESKENNGLFELRYDDDRYLPFEGTSAVSRWRLELSAAGAPELRDVVVTVKYTAEQSGEPFADAVRGMAKPYPAARYVDVAAEFPDEWAEFVQGEGRCGSRATRRR</sequence>
<reference evidence="2 3" key="1">
    <citation type="submission" date="2018-03" db="EMBL/GenBank/DDBJ databases">
        <title>Genomic Encyclopedia of Type Strains, Phase III (KMG-III): the genomes of soil and plant-associated and newly described type strains.</title>
        <authorList>
            <person name="Whitman W."/>
        </authorList>
    </citation>
    <scope>NUCLEOTIDE SEQUENCE [LARGE SCALE GENOMIC DNA]</scope>
    <source>
        <strain evidence="2 3">CGMCC 4.7104</strain>
    </source>
</reference>
<organism evidence="2 3">
    <name type="scientific">Nonomuraea fuscirosea</name>
    <dbReference type="NCBI Taxonomy" id="1291556"/>
    <lineage>
        <taxon>Bacteria</taxon>
        <taxon>Bacillati</taxon>
        <taxon>Actinomycetota</taxon>
        <taxon>Actinomycetes</taxon>
        <taxon>Streptosporangiales</taxon>
        <taxon>Streptosporangiaceae</taxon>
        <taxon>Nonomuraea</taxon>
    </lineage>
</organism>
<accession>A0A2T0MXQ5</accession>
<evidence type="ECO:0000259" key="1">
    <source>
        <dbReference type="Pfam" id="PF18276"/>
    </source>
</evidence>
<dbReference type="AlphaFoldDB" id="A0A2T0MXQ5"/>